<dbReference type="Proteomes" id="UP001296706">
    <property type="component" value="Unassembled WGS sequence"/>
</dbReference>
<proteinExistence type="predicted"/>
<sequence>MNGSSLARTLDAGRFSRRSLLRMGAVAGLSAGAAAALSACGAGGGSGSGTTTLGLWTWASEFEDAFAATIAEYTAINPNVKIEPRYWDFGSYAPALQAALAANNEADIFMPLVSTLALGKAGRIVDLRQALGQPFLDGFFPSTNDENVYGDGQYAVGWAAQTFGLFYNKTIMGKLGLEPPETWDDLIAMAPAINAAGYVPMSAQGTPSNQLSDFMLPIITQISGDPQIVLDLDSHEKPGVTWDRPEVVEALTVVKRLTDAGVFDKGVLAVDSDTSNSTFMTGKAAMLFSGSFFPPVLQKEAPAGFLKEYGIAKTPAYTAGGKHWCANQAGYTWAISEKSDNKDAAIDFLKYLYDPQRYLKMMNDTFSMPCTKQAAAGVTGDDIKTMTQWLLDGEGAPHILFGQGSLDAVSNGVVSVINGSATPAAAATAIEAAVVQARKI</sequence>
<organism evidence="1 2">
    <name type="scientific">Pseudonocardia xinjiangensis</name>
    <dbReference type="NCBI Taxonomy" id="75289"/>
    <lineage>
        <taxon>Bacteria</taxon>
        <taxon>Bacillati</taxon>
        <taxon>Actinomycetota</taxon>
        <taxon>Actinomycetes</taxon>
        <taxon>Pseudonocardiales</taxon>
        <taxon>Pseudonocardiaceae</taxon>
        <taxon>Pseudonocardia</taxon>
    </lineage>
</organism>
<dbReference type="PROSITE" id="PS51318">
    <property type="entry name" value="TAT"/>
    <property type="match status" value="1"/>
</dbReference>
<accession>A0ABX1RKR1</accession>
<dbReference type="PANTHER" id="PTHR43649:SF12">
    <property type="entry name" value="DIACETYLCHITOBIOSE BINDING PROTEIN DASA"/>
    <property type="match status" value="1"/>
</dbReference>
<gene>
    <name evidence="1" type="ORF">HF577_26015</name>
</gene>
<dbReference type="PANTHER" id="PTHR43649">
    <property type="entry name" value="ARABINOSE-BINDING PROTEIN-RELATED"/>
    <property type="match status" value="1"/>
</dbReference>
<dbReference type="InterPro" id="IPR050490">
    <property type="entry name" value="Bact_solute-bd_prot1"/>
</dbReference>
<dbReference type="SUPFAM" id="SSF53850">
    <property type="entry name" value="Periplasmic binding protein-like II"/>
    <property type="match status" value="1"/>
</dbReference>
<dbReference type="Gene3D" id="3.40.190.10">
    <property type="entry name" value="Periplasmic binding protein-like II"/>
    <property type="match status" value="2"/>
</dbReference>
<reference evidence="1 2" key="1">
    <citation type="submission" date="2020-04" db="EMBL/GenBank/DDBJ databases">
        <authorList>
            <person name="Klaysubun C."/>
            <person name="Duangmal K."/>
            <person name="Lipun K."/>
        </authorList>
    </citation>
    <scope>NUCLEOTIDE SEQUENCE [LARGE SCALE GENOMIC DNA]</scope>
    <source>
        <strain evidence="1 2">JCM 11839</strain>
    </source>
</reference>
<comment type="caution">
    <text evidence="1">The sequence shown here is derived from an EMBL/GenBank/DDBJ whole genome shotgun (WGS) entry which is preliminary data.</text>
</comment>
<protein>
    <submittedName>
        <fullName evidence="1">Extracellular solute-binding protein</fullName>
    </submittedName>
</protein>
<keyword evidence="2" id="KW-1185">Reference proteome</keyword>
<evidence type="ECO:0000313" key="1">
    <source>
        <dbReference type="EMBL" id="NMH80529.1"/>
    </source>
</evidence>
<evidence type="ECO:0000313" key="2">
    <source>
        <dbReference type="Proteomes" id="UP001296706"/>
    </source>
</evidence>
<dbReference type="EMBL" id="JAAXKY010000105">
    <property type="protein sequence ID" value="NMH80529.1"/>
    <property type="molecule type" value="Genomic_DNA"/>
</dbReference>
<dbReference type="InterPro" id="IPR006059">
    <property type="entry name" value="SBP"/>
</dbReference>
<name>A0ABX1RKR1_9PSEU</name>
<dbReference type="RefSeq" id="WP_169398581.1">
    <property type="nucleotide sequence ID" value="NZ_BAAAJH010000030.1"/>
</dbReference>
<dbReference type="Pfam" id="PF01547">
    <property type="entry name" value="SBP_bac_1"/>
    <property type="match status" value="1"/>
</dbReference>
<dbReference type="InterPro" id="IPR006311">
    <property type="entry name" value="TAT_signal"/>
</dbReference>